<gene>
    <name evidence="4" type="ORF">GCM10008106_36580</name>
</gene>
<comment type="similarity">
    <text evidence="1">Belongs to the peptidase S13 family.</text>
</comment>
<sequence length="425" mass="48193">MKRSLLFLLLGLLPFLAHAQKPKAKQIRKLLESQEVLQEHFVGFILEDGNGKIIYEQFSDKHFIPASNTKLLTLYASLKTLGDSIPAFDYSIQGDSLLIWGAGDPSFLHPKLDNGRVFQFLKNTPYTIHLVEQEEPMFEPSYWRADLAIFPIYGNTVTVQSDGKGGVKTTPEVVGQFVSKDASLSLKAFDIVRNVTGDGLHYPDLEVPVDFSEQIPFPSNLLVSQLLLADTLKRSIQLIKAFKATSYQTFYSIPSDTLYKHMMQPSDNFLAEQQLLLIASRLGDNLQVKNAIDHSIEHYFGDFKFKPQWYDGSGLSRINLFTPSTVLEVLKLLEDEMGQERIREILSAGGVSGTLKNAYKTDDSGNPFIWAKTGTLRYAHLQSGWLESQKGNKYRYVFMNNNFVRPTPAIREAMVEVMTKIWERY</sequence>
<dbReference type="RefSeq" id="WP_189586413.1">
    <property type="nucleotide sequence ID" value="NZ_BMYF01000031.1"/>
</dbReference>
<evidence type="ECO:0000313" key="4">
    <source>
        <dbReference type="EMBL" id="GHB52638.1"/>
    </source>
</evidence>
<dbReference type="EMBL" id="BMYF01000031">
    <property type="protein sequence ID" value="GHB52638.1"/>
    <property type="molecule type" value="Genomic_DNA"/>
</dbReference>
<keyword evidence="5" id="KW-1185">Reference proteome</keyword>
<dbReference type="AlphaFoldDB" id="A0A8J3D223"/>
<dbReference type="Pfam" id="PF02113">
    <property type="entry name" value="Peptidase_S13"/>
    <property type="match status" value="2"/>
</dbReference>
<reference evidence="4" key="2">
    <citation type="submission" date="2020-09" db="EMBL/GenBank/DDBJ databases">
        <authorList>
            <person name="Sun Q."/>
            <person name="Kim S."/>
        </authorList>
    </citation>
    <scope>NUCLEOTIDE SEQUENCE</scope>
    <source>
        <strain evidence="4">KCTC 23224</strain>
    </source>
</reference>
<dbReference type="PRINTS" id="PR00922">
    <property type="entry name" value="DADACBPTASE3"/>
</dbReference>
<keyword evidence="3" id="KW-0732">Signal</keyword>
<dbReference type="GO" id="GO:0004185">
    <property type="term" value="F:serine-type carboxypeptidase activity"/>
    <property type="evidence" value="ECO:0007669"/>
    <property type="project" value="InterPro"/>
</dbReference>
<evidence type="ECO:0000256" key="3">
    <source>
        <dbReference type="SAM" id="SignalP"/>
    </source>
</evidence>
<dbReference type="Gene3D" id="3.40.710.10">
    <property type="entry name" value="DD-peptidase/beta-lactamase superfamily"/>
    <property type="match status" value="2"/>
</dbReference>
<protein>
    <recommendedName>
        <fullName evidence="6">D-alanyl-D-alanine carboxypeptidase / D-alanyl-D-alanine-endopeptidase (Penicillin-binding protein 4)</fullName>
    </recommendedName>
</protein>
<dbReference type="GO" id="GO:0000270">
    <property type="term" value="P:peptidoglycan metabolic process"/>
    <property type="evidence" value="ECO:0007669"/>
    <property type="project" value="TreeGrafter"/>
</dbReference>
<accession>A0A8J3D223</accession>
<evidence type="ECO:0000256" key="1">
    <source>
        <dbReference type="ARBA" id="ARBA00006096"/>
    </source>
</evidence>
<dbReference type="SUPFAM" id="SSF56601">
    <property type="entry name" value="beta-lactamase/transpeptidase-like"/>
    <property type="match status" value="1"/>
</dbReference>
<dbReference type="GO" id="GO:0006508">
    <property type="term" value="P:proteolysis"/>
    <property type="evidence" value="ECO:0007669"/>
    <property type="project" value="InterPro"/>
</dbReference>
<proteinExistence type="inferred from homology"/>
<reference evidence="4" key="1">
    <citation type="journal article" date="2014" name="Int. J. Syst. Evol. Microbiol.">
        <title>Complete genome sequence of Corynebacterium casei LMG S-19264T (=DSM 44701T), isolated from a smear-ripened cheese.</title>
        <authorList>
            <consortium name="US DOE Joint Genome Institute (JGI-PGF)"/>
            <person name="Walter F."/>
            <person name="Albersmeier A."/>
            <person name="Kalinowski J."/>
            <person name="Ruckert C."/>
        </authorList>
    </citation>
    <scope>NUCLEOTIDE SEQUENCE</scope>
    <source>
        <strain evidence="4">KCTC 23224</strain>
    </source>
</reference>
<dbReference type="PANTHER" id="PTHR30023:SF0">
    <property type="entry name" value="PENICILLIN-SENSITIVE CARBOXYPEPTIDASE A"/>
    <property type="match status" value="1"/>
</dbReference>
<evidence type="ECO:0000313" key="5">
    <source>
        <dbReference type="Proteomes" id="UP000642809"/>
    </source>
</evidence>
<dbReference type="InterPro" id="IPR000667">
    <property type="entry name" value="Peptidase_S13"/>
</dbReference>
<name>A0A8J3D223_9BACT</name>
<dbReference type="InterPro" id="IPR012338">
    <property type="entry name" value="Beta-lactam/transpept-like"/>
</dbReference>
<evidence type="ECO:0000256" key="2">
    <source>
        <dbReference type="ARBA" id="ARBA00022801"/>
    </source>
</evidence>
<organism evidence="4 5">
    <name type="scientific">Mongoliitalea lutea</name>
    <dbReference type="NCBI Taxonomy" id="849756"/>
    <lineage>
        <taxon>Bacteria</taxon>
        <taxon>Pseudomonadati</taxon>
        <taxon>Bacteroidota</taxon>
        <taxon>Cytophagia</taxon>
        <taxon>Cytophagales</taxon>
        <taxon>Cyclobacteriaceae</taxon>
        <taxon>Mongoliitalea</taxon>
    </lineage>
</organism>
<evidence type="ECO:0008006" key="6">
    <source>
        <dbReference type="Google" id="ProtNLM"/>
    </source>
</evidence>
<keyword evidence="2" id="KW-0378">Hydrolase</keyword>
<dbReference type="PANTHER" id="PTHR30023">
    <property type="entry name" value="D-ALANYL-D-ALANINE CARBOXYPEPTIDASE"/>
    <property type="match status" value="1"/>
</dbReference>
<comment type="caution">
    <text evidence="4">The sequence shown here is derived from an EMBL/GenBank/DDBJ whole genome shotgun (WGS) entry which is preliminary data.</text>
</comment>
<dbReference type="Proteomes" id="UP000642809">
    <property type="component" value="Unassembled WGS sequence"/>
</dbReference>
<feature type="signal peptide" evidence="3">
    <location>
        <begin position="1"/>
        <end position="19"/>
    </location>
</feature>
<feature type="chain" id="PRO_5035146150" description="D-alanyl-D-alanine carboxypeptidase / D-alanyl-D-alanine-endopeptidase (Penicillin-binding protein 4)" evidence="3">
    <location>
        <begin position="20"/>
        <end position="425"/>
    </location>
</feature>